<dbReference type="InterPro" id="IPR002938">
    <property type="entry name" value="FAD-bd"/>
</dbReference>
<dbReference type="SUPFAM" id="SSF51905">
    <property type="entry name" value="FAD/NAD(P)-binding domain"/>
    <property type="match status" value="1"/>
</dbReference>
<dbReference type="RefSeq" id="WP_345381941.1">
    <property type="nucleotide sequence ID" value="NZ_BAABIC010000012.1"/>
</dbReference>
<dbReference type="InterPro" id="IPR050407">
    <property type="entry name" value="Geranylgeranyl_reductase"/>
</dbReference>
<gene>
    <name evidence="2" type="ORF">GCM10023215_38120</name>
</gene>
<dbReference type="EMBL" id="BAABIC010000012">
    <property type="protein sequence ID" value="GAA4696451.1"/>
    <property type="molecule type" value="Genomic_DNA"/>
</dbReference>
<feature type="domain" description="FAD-binding" evidence="1">
    <location>
        <begin position="4"/>
        <end position="172"/>
    </location>
</feature>
<protein>
    <submittedName>
        <fullName evidence="2">NAD(P)/FAD-dependent oxidoreductase</fullName>
    </submittedName>
</protein>
<evidence type="ECO:0000259" key="1">
    <source>
        <dbReference type="Pfam" id="PF01494"/>
    </source>
</evidence>
<evidence type="ECO:0000313" key="2">
    <source>
        <dbReference type="EMBL" id="GAA4696451.1"/>
    </source>
</evidence>
<reference evidence="3" key="1">
    <citation type="journal article" date="2019" name="Int. J. Syst. Evol. Microbiol.">
        <title>The Global Catalogue of Microorganisms (GCM) 10K type strain sequencing project: providing services to taxonomists for standard genome sequencing and annotation.</title>
        <authorList>
            <consortium name="The Broad Institute Genomics Platform"/>
            <consortium name="The Broad Institute Genome Sequencing Center for Infectious Disease"/>
            <person name="Wu L."/>
            <person name="Ma J."/>
        </authorList>
    </citation>
    <scope>NUCLEOTIDE SEQUENCE [LARGE SCALE GENOMIC DNA]</scope>
    <source>
        <strain evidence="3">JCM 18055</strain>
    </source>
</reference>
<accession>A0ABP8WXW0</accession>
<dbReference type="InterPro" id="IPR036188">
    <property type="entry name" value="FAD/NAD-bd_sf"/>
</dbReference>
<dbReference type="PANTHER" id="PTHR42685:SF22">
    <property type="entry name" value="CONDITIONED MEDIUM FACTOR RECEPTOR 1"/>
    <property type="match status" value="1"/>
</dbReference>
<proteinExistence type="predicted"/>
<dbReference type="Pfam" id="PF01494">
    <property type="entry name" value="FAD_binding_3"/>
    <property type="match status" value="1"/>
</dbReference>
<keyword evidence="3" id="KW-1185">Reference proteome</keyword>
<sequence length="369" mass="38837">MDSYDAIVVGARCAGSATAMLLARAGLDVLLVDRADPTRDTLSTHALMRGGVLQLERWGLLDAIVAAGTPPVTTTTFHYGPDAEVVEMAAPLYAPRRTVLDAVLLDAAHSAGATVRLGVDVTGVLSPGDRVSGIEARVRGGGTVRARAPLTVGADGARSTLAKLVGAGVVRRGRAASAIVYGYYPAPATGYEWFYTPGATAGIIPTNDGLACMWAGMPPAEFAAARPRGLDALFAEVFGRAADREPGEREGPLRGFPGAPAVLRTPTGPGWALVGDAGYFKDPLTAHGITDALRDAELLARSVLGELDYGRTRDHLSRLLFSVAEEIAGYRWDLPQIRALLLAESAAMRPEVRMLRRLDERDAARGMAA</sequence>
<dbReference type="Gene3D" id="3.50.50.60">
    <property type="entry name" value="FAD/NAD(P)-binding domain"/>
    <property type="match status" value="1"/>
</dbReference>
<dbReference type="PRINTS" id="PR00420">
    <property type="entry name" value="RNGMNOXGNASE"/>
</dbReference>
<dbReference type="PANTHER" id="PTHR42685">
    <property type="entry name" value="GERANYLGERANYL DIPHOSPHATE REDUCTASE"/>
    <property type="match status" value="1"/>
</dbReference>
<comment type="caution">
    <text evidence="2">The sequence shown here is derived from an EMBL/GenBank/DDBJ whole genome shotgun (WGS) entry which is preliminary data.</text>
</comment>
<name>A0ABP8WXW0_9PSEU</name>
<organism evidence="2 3">
    <name type="scientific">Pseudonocardia yuanmonensis</name>
    <dbReference type="NCBI Taxonomy" id="1095914"/>
    <lineage>
        <taxon>Bacteria</taxon>
        <taxon>Bacillati</taxon>
        <taxon>Actinomycetota</taxon>
        <taxon>Actinomycetes</taxon>
        <taxon>Pseudonocardiales</taxon>
        <taxon>Pseudonocardiaceae</taxon>
        <taxon>Pseudonocardia</taxon>
    </lineage>
</organism>
<dbReference type="Proteomes" id="UP001500325">
    <property type="component" value="Unassembled WGS sequence"/>
</dbReference>
<evidence type="ECO:0000313" key="3">
    <source>
        <dbReference type="Proteomes" id="UP001500325"/>
    </source>
</evidence>